<keyword evidence="11" id="KW-1185">Reference proteome</keyword>
<feature type="transmembrane region" description="Helical" evidence="7">
    <location>
        <begin position="38"/>
        <end position="55"/>
    </location>
</feature>
<feature type="transmembrane region" description="Helical" evidence="7">
    <location>
        <begin position="61"/>
        <end position="81"/>
    </location>
</feature>
<dbReference type="Gene3D" id="3.30.240.20">
    <property type="entry name" value="bsu07140 like domains"/>
    <property type="match status" value="2"/>
</dbReference>
<reference evidence="11" key="1">
    <citation type="journal article" date="2019" name="Int. J. Syst. Evol. Microbiol.">
        <title>The Global Catalogue of Microorganisms (GCM) 10K type strain sequencing project: providing services to taxonomists for standard genome sequencing and annotation.</title>
        <authorList>
            <consortium name="The Broad Institute Genomics Platform"/>
            <consortium name="The Broad Institute Genome Sequencing Center for Infectious Disease"/>
            <person name="Wu L."/>
            <person name="Ma J."/>
        </authorList>
    </citation>
    <scope>NUCLEOTIDE SEQUENCE [LARGE SCALE GENOMIC DNA]</scope>
    <source>
        <strain evidence="11">CCM 8749</strain>
    </source>
</reference>
<accession>A0ABW1IN78</accession>
<evidence type="ECO:0000256" key="7">
    <source>
        <dbReference type="SAM" id="Phobius"/>
    </source>
</evidence>
<dbReference type="InterPro" id="IPR048454">
    <property type="entry name" value="YetF_N"/>
</dbReference>
<dbReference type="EMBL" id="JBHSQV010000112">
    <property type="protein sequence ID" value="MFC5986525.1"/>
    <property type="molecule type" value="Genomic_DNA"/>
</dbReference>
<keyword evidence="3" id="KW-1003">Cell membrane</keyword>
<evidence type="ECO:0000256" key="6">
    <source>
        <dbReference type="ARBA" id="ARBA00023136"/>
    </source>
</evidence>
<keyword evidence="5 7" id="KW-1133">Transmembrane helix</keyword>
<feature type="transmembrane region" description="Helical" evidence="7">
    <location>
        <begin position="6"/>
        <end position="26"/>
    </location>
</feature>
<dbReference type="RefSeq" id="WP_379893853.1">
    <property type="nucleotide sequence ID" value="NZ_CBCSCT010000101.1"/>
</dbReference>
<sequence length="228" mass="25912">MEDIHIGLLTIKVVAGFVTLFFIIIVTGRTSILQLTPFHLVFVLVLGDLLGNTIYENQMGIFHFLYAVGLWTLLMMGVEFLTLKKKSTRSLLVGNPAIIIRDGIIDRKIAKNNKLDVNQILSILRQSNIFSVREVKYGILEPNGQISTLLKSKYQKPTKQDLNLPESPVELPISLIIDGEILWDNLNERGFDQQWLENELTSNGFNDKTEIFYADWQVSEGIHISPKQ</sequence>
<protein>
    <submittedName>
        <fullName evidence="10">DUF421 domain-containing protein</fullName>
    </submittedName>
</protein>
<dbReference type="PANTHER" id="PTHR34582:SF5">
    <property type="entry name" value="UPF0702 TRANSMEMBRANE PROTEIN YETF"/>
    <property type="match status" value="1"/>
</dbReference>
<evidence type="ECO:0000259" key="8">
    <source>
        <dbReference type="Pfam" id="PF04239"/>
    </source>
</evidence>
<evidence type="ECO:0000256" key="4">
    <source>
        <dbReference type="ARBA" id="ARBA00022692"/>
    </source>
</evidence>
<keyword evidence="4 7" id="KW-0812">Transmembrane</keyword>
<evidence type="ECO:0000313" key="11">
    <source>
        <dbReference type="Proteomes" id="UP001596250"/>
    </source>
</evidence>
<comment type="similarity">
    <text evidence="2">Belongs to the UPF0702 family.</text>
</comment>
<dbReference type="PANTHER" id="PTHR34582">
    <property type="entry name" value="UPF0702 TRANSMEMBRANE PROTEIN YCAP"/>
    <property type="match status" value="1"/>
</dbReference>
<keyword evidence="6 7" id="KW-0472">Membrane</keyword>
<dbReference type="Pfam" id="PF04239">
    <property type="entry name" value="DUF421"/>
    <property type="match status" value="1"/>
</dbReference>
<evidence type="ECO:0000256" key="5">
    <source>
        <dbReference type="ARBA" id="ARBA00022989"/>
    </source>
</evidence>
<evidence type="ECO:0000256" key="2">
    <source>
        <dbReference type="ARBA" id="ARBA00006448"/>
    </source>
</evidence>
<gene>
    <name evidence="10" type="ORF">ACFPXP_08805</name>
</gene>
<organism evidence="10 11">
    <name type="scientific">Marinicrinis lubricantis</name>
    <dbReference type="NCBI Taxonomy" id="2086470"/>
    <lineage>
        <taxon>Bacteria</taxon>
        <taxon>Bacillati</taxon>
        <taxon>Bacillota</taxon>
        <taxon>Bacilli</taxon>
        <taxon>Bacillales</taxon>
        <taxon>Paenibacillaceae</taxon>
    </lineage>
</organism>
<name>A0ABW1IN78_9BACL</name>
<feature type="domain" description="YetF C-terminal" evidence="8">
    <location>
        <begin position="84"/>
        <end position="217"/>
    </location>
</feature>
<evidence type="ECO:0000256" key="1">
    <source>
        <dbReference type="ARBA" id="ARBA00004651"/>
    </source>
</evidence>
<evidence type="ECO:0000313" key="10">
    <source>
        <dbReference type="EMBL" id="MFC5986525.1"/>
    </source>
</evidence>
<comment type="subcellular location">
    <subcellularLocation>
        <location evidence="1">Cell membrane</location>
        <topology evidence="1">Multi-pass membrane protein</topology>
    </subcellularLocation>
</comment>
<dbReference type="InterPro" id="IPR023090">
    <property type="entry name" value="UPF0702_alpha/beta_dom_sf"/>
</dbReference>
<proteinExistence type="inferred from homology"/>
<dbReference type="Proteomes" id="UP001596250">
    <property type="component" value="Unassembled WGS sequence"/>
</dbReference>
<evidence type="ECO:0000259" key="9">
    <source>
        <dbReference type="Pfam" id="PF20730"/>
    </source>
</evidence>
<evidence type="ECO:0000256" key="3">
    <source>
        <dbReference type="ARBA" id="ARBA00022475"/>
    </source>
</evidence>
<dbReference type="Pfam" id="PF20730">
    <property type="entry name" value="YetF_N"/>
    <property type="match status" value="1"/>
</dbReference>
<feature type="domain" description="YetF-like N-terminal transmembrane" evidence="9">
    <location>
        <begin position="9"/>
        <end position="81"/>
    </location>
</feature>
<comment type="caution">
    <text evidence="10">The sequence shown here is derived from an EMBL/GenBank/DDBJ whole genome shotgun (WGS) entry which is preliminary data.</text>
</comment>
<dbReference type="InterPro" id="IPR007353">
    <property type="entry name" value="DUF421"/>
</dbReference>